<protein>
    <recommendedName>
        <fullName evidence="1">Serine/threonine-protein phosphatase</fullName>
        <ecNumber evidence="1">3.1.3.16</ecNumber>
    </recommendedName>
</protein>
<sequence>MDAQSTTTNRQMSRGLGILVDRMLHRLITDQMLDGFSDNQILQIVDSTYELLRPLGALIEMNAPLTIFGDVHGQFGDLHRLLSIVGTPPKTKLLFLGDYVDRCKKGLEVVMLLFCYKLKFPEMVGLLRGNHECTKMNRTYGFYEECKRLRSTRVWKAFQRVFNELPLCAKKPRTPEECDQGLALDLMWSDPDSDPCSKGWVPNKVRNASWMFGQDTIRECIRNLDVDLIVRAHEVVKDGHLLDCGNRICTIFSAPNYCGTDGNCGSVMRVSAELKISFVTLKPKLDVQNLSAEKAAELEKQSKKNDVKSPNPGTNLLPSSSLPARSASSG</sequence>
<dbReference type="AlphaFoldDB" id="A0A0B2VAQ6"/>
<dbReference type="GO" id="GO:0005634">
    <property type="term" value="C:nucleus"/>
    <property type="evidence" value="ECO:0007669"/>
    <property type="project" value="TreeGrafter"/>
</dbReference>
<dbReference type="PANTHER" id="PTHR11668">
    <property type="entry name" value="SERINE/THREONINE PROTEIN PHOSPHATASE"/>
    <property type="match status" value="1"/>
</dbReference>
<organism evidence="4 5">
    <name type="scientific">Toxocara canis</name>
    <name type="common">Canine roundworm</name>
    <dbReference type="NCBI Taxonomy" id="6265"/>
    <lineage>
        <taxon>Eukaryota</taxon>
        <taxon>Metazoa</taxon>
        <taxon>Ecdysozoa</taxon>
        <taxon>Nematoda</taxon>
        <taxon>Chromadorea</taxon>
        <taxon>Rhabditida</taxon>
        <taxon>Spirurina</taxon>
        <taxon>Ascaridomorpha</taxon>
        <taxon>Ascaridoidea</taxon>
        <taxon>Toxocaridae</taxon>
        <taxon>Toxocara</taxon>
    </lineage>
</organism>
<evidence type="ECO:0000313" key="4">
    <source>
        <dbReference type="EMBL" id="KHN78588.1"/>
    </source>
</evidence>
<comment type="caution">
    <text evidence="4">The sequence shown here is derived from an EMBL/GenBank/DDBJ whole genome shotgun (WGS) entry which is preliminary data.</text>
</comment>
<dbReference type="Pfam" id="PF00149">
    <property type="entry name" value="Metallophos"/>
    <property type="match status" value="1"/>
</dbReference>
<dbReference type="GO" id="GO:0005737">
    <property type="term" value="C:cytoplasm"/>
    <property type="evidence" value="ECO:0007669"/>
    <property type="project" value="TreeGrafter"/>
</dbReference>
<dbReference type="OMA" id="GNHECTK"/>
<dbReference type="Gene3D" id="3.60.21.10">
    <property type="match status" value="2"/>
</dbReference>
<proteinExistence type="inferred from homology"/>
<dbReference type="Proteomes" id="UP000031036">
    <property type="component" value="Unassembled WGS sequence"/>
</dbReference>
<dbReference type="SMART" id="SM00156">
    <property type="entry name" value="PP2Ac"/>
    <property type="match status" value="1"/>
</dbReference>
<comment type="similarity">
    <text evidence="1">Belongs to the PPP phosphatase family.</text>
</comment>
<dbReference type="OrthoDB" id="5865511at2759"/>
<dbReference type="InterPro" id="IPR029052">
    <property type="entry name" value="Metallo-depent_PP-like"/>
</dbReference>
<reference evidence="4 5" key="1">
    <citation type="submission" date="2014-11" db="EMBL/GenBank/DDBJ databases">
        <title>Genetic blueprint of the zoonotic pathogen Toxocara canis.</title>
        <authorList>
            <person name="Zhu X.-Q."/>
            <person name="Korhonen P.K."/>
            <person name="Cai H."/>
            <person name="Young N.D."/>
            <person name="Nejsum P."/>
            <person name="von Samson-Himmelstjerna G."/>
            <person name="Boag P.R."/>
            <person name="Tan P."/>
            <person name="Li Q."/>
            <person name="Min J."/>
            <person name="Yang Y."/>
            <person name="Wang X."/>
            <person name="Fang X."/>
            <person name="Hall R.S."/>
            <person name="Hofmann A."/>
            <person name="Sternberg P.W."/>
            <person name="Jex A.R."/>
            <person name="Gasser R.B."/>
        </authorList>
    </citation>
    <scope>NUCLEOTIDE SEQUENCE [LARGE SCALE GENOMIC DNA]</scope>
    <source>
        <strain evidence="4">PN_DK_2014</strain>
    </source>
</reference>
<dbReference type="InterPro" id="IPR050341">
    <property type="entry name" value="PP1_catalytic_subunit"/>
</dbReference>
<dbReference type="STRING" id="6265.A0A0B2VAQ6"/>
<dbReference type="GO" id="GO:0004722">
    <property type="term" value="F:protein serine/threonine phosphatase activity"/>
    <property type="evidence" value="ECO:0007669"/>
    <property type="project" value="UniProtKB-EC"/>
</dbReference>
<dbReference type="InterPro" id="IPR006186">
    <property type="entry name" value="Ser/Thr-sp_prot-phosphatase"/>
</dbReference>
<evidence type="ECO:0000256" key="2">
    <source>
        <dbReference type="SAM" id="MobiDB-lite"/>
    </source>
</evidence>
<dbReference type="InterPro" id="IPR004843">
    <property type="entry name" value="Calcineurin-like_PHP"/>
</dbReference>
<dbReference type="SUPFAM" id="SSF56300">
    <property type="entry name" value="Metallo-dependent phosphatases"/>
    <property type="match status" value="1"/>
</dbReference>
<feature type="domain" description="Serine/threonine specific protein phosphatases" evidence="3">
    <location>
        <begin position="127"/>
        <end position="132"/>
    </location>
</feature>
<gene>
    <name evidence="4" type="primary">C27B7.6</name>
    <name evidence="4" type="ORF">Tcan_16720</name>
</gene>
<feature type="region of interest" description="Disordered" evidence="2">
    <location>
        <begin position="296"/>
        <end position="330"/>
    </location>
</feature>
<comment type="catalytic activity">
    <reaction evidence="1">
        <text>O-phospho-L-threonyl-[protein] + H2O = L-threonyl-[protein] + phosphate</text>
        <dbReference type="Rhea" id="RHEA:47004"/>
        <dbReference type="Rhea" id="RHEA-COMP:11060"/>
        <dbReference type="Rhea" id="RHEA-COMP:11605"/>
        <dbReference type="ChEBI" id="CHEBI:15377"/>
        <dbReference type="ChEBI" id="CHEBI:30013"/>
        <dbReference type="ChEBI" id="CHEBI:43474"/>
        <dbReference type="ChEBI" id="CHEBI:61977"/>
        <dbReference type="EC" id="3.1.3.16"/>
    </reaction>
</comment>
<feature type="compositionally biased region" description="Low complexity" evidence="2">
    <location>
        <begin position="316"/>
        <end position="330"/>
    </location>
</feature>
<evidence type="ECO:0000313" key="5">
    <source>
        <dbReference type="Proteomes" id="UP000031036"/>
    </source>
</evidence>
<evidence type="ECO:0000259" key="3">
    <source>
        <dbReference type="PROSITE" id="PS00125"/>
    </source>
</evidence>
<evidence type="ECO:0000256" key="1">
    <source>
        <dbReference type="RuleBase" id="RU004273"/>
    </source>
</evidence>
<dbReference type="EC" id="3.1.3.16" evidence="1"/>
<accession>A0A0B2VAQ6</accession>
<name>A0A0B2VAQ6_TOXCA</name>
<dbReference type="PRINTS" id="PR00114">
    <property type="entry name" value="STPHPHTASE"/>
</dbReference>
<dbReference type="EMBL" id="JPKZ01002083">
    <property type="protein sequence ID" value="KHN78588.1"/>
    <property type="molecule type" value="Genomic_DNA"/>
</dbReference>
<feature type="compositionally biased region" description="Basic and acidic residues" evidence="2">
    <location>
        <begin position="296"/>
        <end position="307"/>
    </location>
</feature>
<keyword evidence="1" id="KW-0378">Hydrolase</keyword>
<dbReference type="PROSITE" id="PS00125">
    <property type="entry name" value="SER_THR_PHOSPHATASE"/>
    <property type="match status" value="1"/>
</dbReference>
<keyword evidence="5" id="KW-1185">Reference proteome</keyword>
<dbReference type="PANTHER" id="PTHR11668:SF285">
    <property type="entry name" value="SERINE_THREONINE-PROTEIN PHOSPHATASE-RELATED"/>
    <property type="match status" value="1"/>
</dbReference>